<dbReference type="Pfam" id="PF20648">
    <property type="entry name" value="DUF6809"/>
    <property type="match status" value="1"/>
</dbReference>
<protein>
    <submittedName>
        <fullName evidence="1">Uncharacterized protein</fullName>
    </submittedName>
</protein>
<accession>A0A5D0CLL5</accession>
<reference evidence="1 2" key="1">
    <citation type="submission" date="2019-08" db="EMBL/GenBank/DDBJ databases">
        <title>Genome sequencing of Paenibacillus faecis DSM 23593(T).</title>
        <authorList>
            <person name="Kook J.-K."/>
            <person name="Park S.-N."/>
            <person name="Lim Y.K."/>
        </authorList>
    </citation>
    <scope>NUCLEOTIDE SEQUENCE [LARGE SCALE GENOMIC DNA]</scope>
    <source>
        <strain evidence="1 2">DSM 23593</strain>
    </source>
</reference>
<dbReference type="EMBL" id="VSDO01000005">
    <property type="protein sequence ID" value="TYA10741.1"/>
    <property type="molecule type" value="Genomic_DNA"/>
</dbReference>
<gene>
    <name evidence="1" type="ORF">FRY98_23440</name>
</gene>
<sequence>MKSMLEALYYGEIRPEENIVPTNPEYREISRRVSEAMGMWKEKLSNDDFNQLEAMLELRSQSESMHATSTFINGFQLGALMMIEIYAAKEELLNGLG</sequence>
<comment type="caution">
    <text evidence="1">The sequence shown here is derived from an EMBL/GenBank/DDBJ whole genome shotgun (WGS) entry which is preliminary data.</text>
</comment>
<dbReference type="RefSeq" id="WP_148456689.1">
    <property type="nucleotide sequence ID" value="NZ_VSDO01000005.1"/>
</dbReference>
<dbReference type="OrthoDB" id="9795830at2"/>
<organism evidence="1 2">
    <name type="scientific">Paenibacillus faecis</name>
    <dbReference type="NCBI Taxonomy" id="862114"/>
    <lineage>
        <taxon>Bacteria</taxon>
        <taxon>Bacillati</taxon>
        <taxon>Bacillota</taxon>
        <taxon>Bacilli</taxon>
        <taxon>Bacillales</taxon>
        <taxon>Paenibacillaceae</taxon>
        <taxon>Paenibacillus</taxon>
    </lineage>
</organism>
<evidence type="ECO:0000313" key="1">
    <source>
        <dbReference type="EMBL" id="TYA10741.1"/>
    </source>
</evidence>
<keyword evidence="2" id="KW-1185">Reference proteome</keyword>
<evidence type="ECO:0000313" key="2">
    <source>
        <dbReference type="Proteomes" id="UP000325218"/>
    </source>
</evidence>
<dbReference type="AlphaFoldDB" id="A0A5D0CLL5"/>
<name>A0A5D0CLL5_9BACL</name>
<dbReference type="InterPro" id="IPR049215">
    <property type="entry name" value="DUF6809"/>
</dbReference>
<proteinExistence type="predicted"/>
<dbReference type="Proteomes" id="UP000325218">
    <property type="component" value="Unassembled WGS sequence"/>
</dbReference>